<dbReference type="Gene3D" id="3.30.1490.70">
    <property type="match status" value="1"/>
</dbReference>
<accession>A0A9X3EI50</accession>
<name>A0A9X3EI50_9GAMM</name>
<dbReference type="CDD" id="cd08041">
    <property type="entry name" value="OBF_kDNA_ligase_like"/>
    <property type="match status" value="1"/>
</dbReference>
<evidence type="ECO:0000256" key="6">
    <source>
        <dbReference type="ARBA" id="ARBA00034003"/>
    </source>
</evidence>
<dbReference type="GO" id="GO:0005524">
    <property type="term" value="F:ATP binding"/>
    <property type="evidence" value="ECO:0007669"/>
    <property type="project" value="InterPro"/>
</dbReference>
<reference evidence="8" key="1">
    <citation type="submission" date="2022-11" db="EMBL/GenBank/DDBJ databases">
        <title>Parathalassolutuus dongxingensis gen. nov., sp. nov., a novel member of family Oceanospirillaceae isolated from a coastal shrimp pond in Guangxi, China.</title>
        <authorList>
            <person name="Chen H."/>
        </authorList>
    </citation>
    <scope>NUCLEOTIDE SEQUENCE</scope>
    <source>
        <strain evidence="8">G-43</strain>
    </source>
</reference>
<dbReference type="AlphaFoldDB" id="A0A9X3EI50"/>
<dbReference type="Proteomes" id="UP001150830">
    <property type="component" value="Unassembled WGS sequence"/>
</dbReference>
<organism evidence="8 9">
    <name type="scientific">Parathalassolituus penaei</name>
    <dbReference type="NCBI Taxonomy" id="2997323"/>
    <lineage>
        <taxon>Bacteria</taxon>
        <taxon>Pseudomonadati</taxon>
        <taxon>Pseudomonadota</taxon>
        <taxon>Gammaproteobacteria</taxon>
        <taxon>Oceanospirillales</taxon>
        <taxon>Oceanospirillaceae</taxon>
        <taxon>Parathalassolituus</taxon>
    </lineage>
</organism>
<feature type="domain" description="ATP-dependent DNA ligase family profile" evidence="7">
    <location>
        <begin position="129"/>
        <end position="233"/>
    </location>
</feature>
<keyword evidence="9" id="KW-1185">Reference proteome</keyword>
<comment type="caution">
    <text evidence="8">The sequence shown here is derived from an EMBL/GenBank/DDBJ whole genome shotgun (WGS) entry which is preliminary data.</text>
</comment>
<gene>
    <name evidence="8" type="ORF">OUO13_18375</name>
</gene>
<dbReference type="InterPro" id="IPR012340">
    <property type="entry name" value="NA-bd_OB-fold"/>
</dbReference>
<evidence type="ECO:0000313" key="8">
    <source>
        <dbReference type="EMBL" id="MCY0967150.1"/>
    </source>
</evidence>
<evidence type="ECO:0000256" key="5">
    <source>
        <dbReference type="ARBA" id="ARBA00023204"/>
    </source>
</evidence>
<evidence type="ECO:0000256" key="1">
    <source>
        <dbReference type="ARBA" id="ARBA00001968"/>
    </source>
</evidence>
<dbReference type="SUPFAM" id="SSF56091">
    <property type="entry name" value="DNA ligase/mRNA capping enzyme, catalytic domain"/>
    <property type="match status" value="1"/>
</dbReference>
<dbReference type="SUPFAM" id="SSF50249">
    <property type="entry name" value="Nucleic acid-binding proteins"/>
    <property type="match status" value="1"/>
</dbReference>
<dbReference type="InterPro" id="IPR050326">
    <property type="entry name" value="NAD_dep_DNA_ligaseB"/>
</dbReference>
<dbReference type="EC" id="6.5.1.1" evidence="8"/>
<dbReference type="PANTHER" id="PTHR47810">
    <property type="entry name" value="DNA LIGASE"/>
    <property type="match status" value="1"/>
</dbReference>
<evidence type="ECO:0000259" key="7">
    <source>
        <dbReference type="PROSITE" id="PS50160"/>
    </source>
</evidence>
<dbReference type="RefSeq" id="WP_283175358.1">
    <property type="nucleotide sequence ID" value="NZ_JAPNOA010000059.1"/>
</dbReference>
<evidence type="ECO:0000313" key="9">
    <source>
        <dbReference type="Proteomes" id="UP001150830"/>
    </source>
</evidence>
<dbReference type="EMBL" id="JAPNOA010000059">
    <property type="protein sequence ID" value="MCY0967150.1"/>
    <property type="molecule type" value="Genomic_DNA"/>
</dbReference>
<proteinExistence type="predicted"/>
<dbReference type="InterPro" id="IPR029319">
    <property type="entry name" value="DNA_ligase_OB"/>
</dbReference>
<dbReference type="Pfam" id="PF14743">
    <property type="entry name" value="DNA_ligase_OB_2"/>
    <property type="match status" value="1"/>
</dbReference>
<dbReference type="PROSITE" id="PS00333">
    <property type="entry name" value="DNA_LIGASE_A2"/>
    <property type="match status" value="1"/>
</dbReference>
<dbReference type="GO" id="GO:0006310">
    <property type="term" value="P:DNA recombination"/>
    <property type="evidence" value="ECO:0007669"/>
    <property type="project" value="InterPro"/>
</dbReference>
<evidence type="ECO:0000256" key="4">
    <source>
        <dbReference type="ARBA" id="ARBA00022763"/>
    </source>
</evidence>
<dbReference type="GO" id="GO:0006260">
    <property type="term" value="P:DNA replication"/>
    <property type="evidence" value="ECO:0007669"/>
    <property type="project" value="UniProtKB-KW"/>
</dbReference>
<dbReference type="NCBIfam" id="NF006592">
    <property type="entry name" value="PRK09125.1"/>
    <property type="match status" value="1"/>
</dbReference>
<dbReference type="CDD" id="cd07896">
    <property type="entry name" value="Adenylation_kDNA_ligase_like"/>
    <property type="match status" value="1"/>
</dbReference>
<dbReference type="GO" id="GO:0006281">
    <property type="term" value="P:DNA repair"/>
    <property type="evidence" value="ECO:0007669"/>
    <property type="project" value="UniProtKB-KW"/>
</dbReference>
<keyword evidence="3" id="KW-0235">DNA replication</keyword>
<protein>
    <submittedName>
        <fullName evidence="8">DNA ligase</fullName>
        <ecNumber evidence="8">6.5.1.1</ecNumber>
    </submittedName>
</protein>
<dbReference type="Pfam" id="PF01068">
    <property type="entry name" value="DNA_ligase_A_M"/>
    <property type="match status" value="1"/>
</dbReference>
<keyword evidence="5" id="KW-0234">DNA repair</keyword>
<dbReference type="Gene3D" id="2.40.50.140">
    <property type="entry name" value="Nucleic acid-binding proteins"/>
    <property type="match status" value="1"/>
</dbReference>
<comment type="catalytic activity">
    <reaction evidence="6">
        <text>ATP + (deoxyribonucleotide)n-3'-hydroxyl + 5'-phospho-(deoxyribonucleotide)m = (deoxyribonucleotide)n+m + AMP + diphosphate.</text>
        <dbReference type="EC" id="6.5.1.1"/>
    </reaction>
</comment>
<dbReference type="InterPro" id="IPR016059">
    <property type="entry name" value="DNA_ligase_ATP-dep_CS"/>
</dbReference>
<dbReference type="Gene3D" id="3.30.470.30">
    <property type="entry name" value="DNA ligase/mRNA capping enzyme"/>
    <property type="match status" value="1"/>
</dbReference>
<evidence type="ECO:0000256" key="2">
    <source>
        <dbReference type="ARBA" id="ARBA00022598"/>
    </source>
</evidence>
<comment type="cofactor">
    <cofactor evidence="1">
        <name>a divalent metal cation</name>
        <dbReference type="ChEBI" id="CHEBI:60240"/>
    </cofactor>
</comment>
<dbReference type="PANTHER" id="PTHR47810:SF1">
    <property type="entry name" value="DNA LIGASE B"/>
    <property type="match status" value="1"/>
</dbReference>
<evidence type="ECO:0000256" key="3">
    <source>
        <dbReference type="ARBA" id="ARBA00022705"/>
    </source>
</evidence>
<keyword evidence="2 8" id="KW-0436">Ligase</keyword>
<sequence length="283" mass="31264">MDHALLSVILMIVLMCWPLWPLAQISPPPVMLAERWQSGWSPVAWLVSEKLDGVRAWWDGEQLLTRSGYPIAIPPEWQAALPAGVALDGELWAGRGSFERVSALVRAGQRPLADWQDVHFMVFDLPRSDLPLEARLQALALQAATRDSAVIRLVEQRSVANDEDLQSWLQTVVSGGGEGLVLRRKGSFYQASRSSDWCKLKPVDDAEAVVIGYIPGKGKYQGQTGALQVRADDGREFRIGTGLSDALRRQPPAVGTRITYSSSGVTRTGLPRFARFVRVRPPE</sequence>
<dbReference type="InterPro" id="IPR012310">
    <property type="entry name" value="DNA_ligase_ATP-dep_cent"/>
</dbReference>
<keyword evidence="4" id="KW-0227">DNA damage</keyword>
<dbReference type="GO" id="GO:0003910">
    <property type="term" value="F:DNA ligase (ATP) activity"/>
    <property type="evidence" value="ECO:0007669"/>
    <property type="project" value="UniProtKB-EC"/>
</dbReference>
<dbReference type="PROSITE" id="PS50160">
    <property type="entry name" value="DNA_LIGASE_A3"/>
    <property type="match status" value="1"/>
</dbReference>